<protein>
    <submittedName>
        <fullName evidence="1">Uncharacterized protein</fullName>
    </submittedName>
</protein>
<evidence type="ECO:0000313" key="1">
    <source>
        <dbReference type="EMBL" id="JAD31686.1"/>
    </source>
</evidence>
<reference evidence="1" key="2">
    <citation type="journal article" date="2015" name="Data Brief">
        <title>Shoot transcriptome of the giant reed, Arundo donax.</title>
        <authorList>
            <person name="Barrero R.A."/>
            <person name="Guerrero F.D."/>
            <person name="Moolhuijzen P."/>
            <person name="Goolsby J.A."/>
            <person name="Tidwell J."/>
            <person name="Bellgard S.E."/>
            <person name="Bellgard M.I."/>
        </authorList>
    </citation>
    <scope>NUCLEOTIDE SEQUENCE</scope>
    <source>
        <tissue evidence="1">Shoot tissue taken approximately 20 cm above the soil surface</tissue>
    </source>
</reference>
<organism evidence="1">
    <name type="scientific">Arundo donax</name>
    <name type="common">Giant reed</name>
    <name type="synonym">Donax arundinaceus</name>
    <dbReference type="NCBI Taxonomy" id="35708"/>
    <lineage>
        <taxon>Eukaryota</taxon>
        <taxon>Viridiplantae</taxon>
        <taxon>Streptophyta</taxon>
        <taxon>Embryophyta</taxon>
        <taxon>Tracheophyta</taxon>
        <taxon>Spermatophyta</taxon>
        <taxon>Magnoliopsida</taxon>
        <taxon>Liliopsida</taxon>
        <taxon>Poales</taxon>
        <taxon>Poaceae</taxon>
        <taxon>PACMAD clade</taxon>
        <taxon>Arundinoideae</taxon>
        <taxon>Arundineae</taxon>
        <taxon>Arundo</taxon>
    </lineage>
</organism>
<proteinExistence type="predicted"/>
<accession>A0A0A8YYP7</accession>
<dbReference type="EMBL" id="GBRH01266209">
    <property type="protein sequence ID" value="JAD31686.1"/>
    <property type="molecule type" value="Transcribed_RNA"/>
</dbReference>
<dbReference type="AlphaFoldDB" id="A0A0A8YYP7"/>
<name>A0A0A8YYP7_ARUDO</name>
<reference evidence="1" key="1">
    <citation type="submission" date="2014-09" db="EMBL/GenBank/DDBJ databases">
        <authorList>
            <person name="Magalhaes I.L.F."/>
            <person name="Oliveira U."/>
            <person name="Santos F.R."/>
            <person name="Vidigal T.H.D.A."/>
            <person name="Brescovit A.D."/>
            <person name="Santos A.J."/>
        </authorList>
    </citation>
    <scope>NUCLEOTIDE SEQUENCE</scope>
    <source>
        <tissue evidence="1">Shoot tissue taken approximately 20 cm above the soil surface</tissue>
    </source>
</reference>
<sequence>MIQAGTHHPKTWAASHAWRRRPV</sequence>